<evidence type="ECO:0000256" key="1">
    <source>
        <dbReference type="SAM" id="MobiDB-lite"/>
    </source>
</evidence>
<dbReference type="PANTHER" id="PTHR33159:SF49">
    <property type="entry name" value="RPM1-INTERACTING PROTEIN 4"/>
    <property type="match status" value="1"/>
</dbReference>
<gene>
    <name evidence="3" type="ORF">LIER_35309</name>
</gene>
<feature type="region of interest" description="Disordered" evidence="1">
    <location>
        <begin position="182"/>
        <end position="201"/>
    </location>
</feature>
<sequence length="219" mass="24631">MDNVNEQQPGEKHSQLMSQQGSHIPKFGNWDNDNVPYTAYFENARSEKSTVVPGFNPNDPQDNPEAFMHDHSRGGGDRHPVLASARAHRFNLSTEKNLLNSADKSNSNDSLTDSSSATRVSDRKKNPSRGFSLKSRNNPSHDFSYTSASVPKFGEWDEKDPRSGEGFTVIFSKLKDEKHTAASRFPTVHPQNTNFNTNKQKKEKKWKSKICCCFPKGGR</sequence>
<dbReference type="AlphaFoldDB" id="A0AAV3NNK7"/>
<evidence type="ECO:0000313" key="3">
    <source>
        <dbReference type="EMBL" id="GAA0140947.1"/>
    </source>
</evidence>
<feature type="domain" description="RIN4 pathogenic type III effector avirulence factor Avr cleavage site" evidence="2">
    <location>
        <begin position="147"/>
        <end position="178"/>
    </location>
</feature>
<feature type="region of interest" description="Disordered" evidence="1">
    <location>
        <begin position="46"/>
        <end position="162"/>
    </location>
</feature>
<proteinExistence type="predicted"/>
<evidence type="ECO:0000313" key="4">
    <source>
        <dbReference type="Proteomes" id="UP001454036"/>
    </source>
</evidence>
<dbReference type="InterPro" id="IPR008700">
    <property type="entry name" value="TypeIII_avirulence_cleave"/>
</dbReference>
<dbReference type="PANTHER" id="PTHR33159">
    <property type="entry name" value="RPM1-INTERACTING PROTEIN 4 (RIN4) FAMILY PROTEIN"/>
    <property type="match status" value="1"/>
</dbReference>
<feature type="compositionally biased region" description="Polar residues" evidence="1">
    <location>
        <begin position="189"/>
        <end position="198"/>
    </location>
</feature>
<evidence type="ECO:0000259" key="2">
    <source>
        <dbReference type="Pfam" id="PF05627"/>
    </source>
</evidence>
<feature type="compositionally biased region" description="Polar residues" evidence="1">
    <location>
        <begin position="134"/>
        <end position="149"/>
    </location>
</feature>
<feature type="compositionally biased region" description="Low complexity" evidence="1">
    <location>
        <begin position="105"/>
        <end position="116"/>
    </location>
</feature>
<organism evidence="3 4">
    <name type="scientific">Lithospermum erythrorhizon</name>
    <name type="common">Purple gromwell</name>
    <name type="synonym">Lithospermum officinale var. erythrorhizon</name>
    <dbReference type="NCBI Taxonomy" id="34254"/>
    <lineage>
        <taxon>Eukaryota</taxon>
        <taxon>Viridiplantae</taxon>
        <taxon>Streptophyta</taxon>
        <taxon>Embryophyta</taxon>
        <taxon>Tracheophyta</taxon>
        <taxon>Spermatophyta</taxon>
        <taxon>Magnoliopsida</taxon>
        <taxon>eudicotyledons</taxon>
        <taxon>Gunneridae</taxon>
        <taxon>Pentapetalae</taxon>
        <taxon>asterids</taxon>
        <taxon>lamiids</taxon>
        <taxon>Boraginales</taxon>
        <taxon>Boraginaceae</taxon>
        <taxon>Boraginoideae</taxon>
        <taxon>Lithospermeae</taxon>
        <taxon>Lithospermum</taxon>
    </lineage>
</organism>
<comment type="caution">
    <text evidence="3">The sequence shown here is derived from an EMBL/GenBank/DDBJ whole genome shotgun (WGS) entry which is preliminary data.</text>
</comment>
<feature type="compositionally biased region" description="Basic and acidic residues" evidence="1">
    <location>
        <begin position="67"/>
        <end position="80"/>
    </location>
</feature>
<feature type="compositionally biased region" description="Polar residues" evidence="1">
    <location>
        <begin position="91"/>
        <end position="104"/>
    </location>
</feature>
<dbReference type="Pfam" id="PF05627">
    <property type="entry name" value="AvrRpt-cleavage"/>
    <property type="match status" value="2"/>
</dbReference>
<feature type="region of interest" description="Disordered" evidence="1">
    <location>
        <begin position="1"/>
        <end position="32"/>
    </location>
</feature>
<dbReference type="InterPro" id="IPR040387">
    <property type="entry name" value="RIN4/NOI4"/>
</dbReference>
<feature type="domain" description="RIN4 pathogenic type III effector avirulence factor Avr cleavage site" evidence="2">
    <location>
        <begin position="20"/>
        <end position="48"/>
    </location>
</feature>
<name>A0AAV3NNK7_LITER</name>
<reference evidence="3 4" key="1">
    <citation type="submission" date="2024-01" db="EMBL/GenBank/DDBJ databases">
        <title>The complete chloroplast genome sequence of Lithospermum erythrorhizon: insights into the phylogenetic relationship among Boraginaceae species and the maternal lineages of purple gromwells.</title>
        <authorList>
            <person name="Okada T."/>
            <person name="Watanabe K."/>
        </authorList>
    </citation>
    <scope>NUCLEOTIDE SEQUENCE [LARGE SCALE GENOMIC DNA]</scope>
</reference>
<accession>A0AAV3NNK7</accession>
<dbReference type="GO" id="GO:0005886">
    <property type="term" value="C:plasma membrane"/>
    <property type="evidence" value="ECO:0007669"/>
    <property type="project" value="TreeGrafter"/>
</dbReference>
<protein>
    <recommendedName>
        <fullName evidence="2">RIN4 pathogenic type III effector avirulence factor Avr cleavage site domain-containing protein</fullName>
    </recommendedName>
</protein>
<dbReference type="EMBL" id="BAABME010015392">
    <property type="protein sequence ID" value="GAA0140947.1"/>
    <property type="molecule type" value="Genomic_DNA"/>
</dbReference>
<keyword evidence="4" id="KW-1185">Reference proteome</keyword>
<dbReference type="Proteomes" id="UP001454036">
    <property type="component" value="Unassembled WGS sequence"/>
</dbReference>